<dbReference type="Proteomes" id="UP000186136">
    <property type="component" value="Unassembled WGS sequence"/>
</dbReference>
<evidence type="ECO:0000259" key="9">
    <source>
        <dbReference type="Pfam" id="PF03939"/>
    </source>
</evidence>
<dbReference type="Gene3D" id="3.30.70.330">
    <property type="match status" value="1"/>
</dbReference>
<dbReference type="GO" id="GO:0003735">
    <property type="term" value="F:structural constituent of ribosome"/>
    <property type="evidence" value="ECO:0007669"/>
    <property type="project" value="InterPro"/>
</dbReference>
<reference evidence="10 11" key="1">
    <citation type="submission" date="2016-08" db="EMBL/GenBank/DDBJ databases">
        <title>Whole genome shotgun sequence of Pichia membranifaciens KS47-1.</title>
        <authorList>
            <person name="Konishi M."/>
            <person name="Ishida M."/>
            <person name="Arakawa T."/>
            <person name="Kato Y."/>
            <person name="Horiuchi J."/>
        </authorList>
    </citation>
    <scope>NUCLEOTIDE SEQUENCE [LARGE SCALE GENOMIC DNA]</scope>
    <source>
        <strain evidence="10 11">KS47-1</strain>
    </source>
</reference>
<dbReference type="GO" id="GO:1990904">
    <property type="term" value="C:ribonucleoprotein complex"/>
    <property type="evidence" value="ECO:0007669"/>
    <property type="project" value="UniProtKB-KW"/>
</dbReference>
<evidence type="ECO:0000256" key="7">
    <source>
        <dbReference type="ARBA" id="ARBA00075004"/>
    </source>
</evidence>
<dbReference type="EMBL" id="BDGI01000095">
    <property type="protein sequence ID" value="GAV29027.1"/>
    <property type="molecule type" value="Genomic_DNA"/>
</dbReference>
<name>A0A1Q2YHJ8_9ASCO</name>
<dbReference type="GO" id="GO:0019843">
    <property type="term" value="F:rRNA binding"/>
    <property type="evidence" value="ECO:0007669"/>
    <property type="project" value="UniProtKB-KW"/>
</dbReference>
<organism evidence="10 11">
    <name type="scientific">Pichia membranifaciens</name>
    <dbReference type="NCBI Taxonomy" id="4926"/>
    <lineage>
        <taxon>Eukaryota</taxon>
        <taxon>Fungi</taxon>
        <taxon>Dikarya</taxon>
        <taxon>Ascomycota</taxon>
        <taxon>Saccharomycotina</taxon>
        <taxon>Pichiomycetes</taxon>
        <taxon>Pichiales</taxon>
        <taxon>Pichiaceae</taxon>
        <taxon>Pichia</taxon>
    </lineage>
</organism>
<dbReference type="OrthoDB" id="1267328at2759"/>
<dbReference type="Pfam" id="PF00276">
    <property type="entry name" value="Ribosomal_L23"/>
    <property type="match status" value="1"/>
</dbReference>
<proteinExistence type="inferred from homology"/>
<keyword evidence="3" id="KW-0694">RNA-binding</keyword>
<accession>A0A1Q2YHJ8</accession>
<evidence type="ECO:0000256" key="8">
    <source>
        <dbReference type="RuleBase" id="RU003934"/>
    </source>
</evidence>
<dbReference type="FunFam" id="3.30.70.330:FF:000035">
    <property type="entry name" value="60S ribosomal protein L23a"/>
    <property type="match status" value="1"/>
</dbReference>
<evidence type="ECO:0000256" key="3">
    <source>
        <dbReference type="ARBA" id="ARBA00022884"/>
    </source>
</evidence>
<keyword evidence="5 8" id="KW-0687">Ribonucleoprotein</keyword>
<dbReference type="InterPro" id="IPR001014">
    <property type="entry name" value="Ribosomal_uL23_CS"/>
</dbReference>
<comment type="similarity">
    <text evidence="1 8">Belongs to the universal ribosomal protein uL23 family.</text>
</comment>
<dbReference type="GO" id="GO:0006412">
    <property type="term" value="P:translation"/>
    <property type="evidence" value="ECO:0007669"/>
    <property type="project" value="InterPro"/>
</dbReference>
<keyword evidence="11" id="KW-1185">Reference proteome</keyword>
<comment type="caution">
    <text evidence="10">The sequence shown here is derived from an EMBL/GenBank/DDBJ whole genome shotgun (WGS) entry which is preliminary data.</text>
</comment>
<evidence type="ECO:0000256" key="4">
    <source>
        <dbReference type="ARBA" id="ARBA00022980"/>
    </source>
</evidence>
<keyword evidence="4 8" id="KW-0689">Ribosomal protein</keyword>
<dbReference type="InterPro" id="IPR005633">
    <property type="entry name" value="Ribosomal_uL23_N"/>
</dbReference>
<evidence type="ECO:0000256" key="6">
    <source>
        <dbReference type="ARBA" id="ARBA00044537"/>
    </source>
</evidence>
<dbReference type="SUPFAM" id="SSF54189">
    <property type="entry name" value="Ribosomal proteins S24e, L23 and L15e"/>
    <property type="match status" value="1"/>
</dbReference>
<dbReference type="InterPro" id="IPR012678">
    <property type="entry name" value="Ribosomal_uL23/eL15/eS24_sf"/>
</dbReference>
<dbReference type="NCBIfam" id="NF011118">
    <property type="entry name" value="PRK14548.1"/>
    <property type="match status" value="1"/>
</dbReference>
<evidence type="ECO:0000256" key="5">
    <source>
        <dbReference type="ARBA" id="ARBA00023274"/>
    </source>
</evidence>
<sequence>MNRSCVECPRTLSLRCITKELVEISSTTSEQILTCISPLILSIYTATAKAQSAKKSALKGANSSKAVKVRTSTTFRLPKTLKLARSPKYTKSVPHYNRLDSYKVIQQPITSETATKKVEDSNTLVFQVDIKSNKYQIKQAVKELYEVEVAKVNTLIRPNGTKKAYVRLTADYDALDIANKIGYI</sequence>
<keyword evidence="2" id="KW-0699">rRNA-binding</keyword>
<dbReference type="HAMAP" id="MF_01369_A">
    <property type="entry name" value="Ribosomal_uL23_A"/>
    <property type="match status" value="1"/>
</dbReference>
<dbReference type="InterPro" id="IPR012677">
    <property type="entry name" value="Nucleotide-bd_a/b_plait_sf"/>
</dbReference>
<protein>
    <recommendedName>
        <fullName evidence="6">Large ribosomal subunit protein uL23</fullName>
    </recommendedName>
    <alternativeName>
        <fullName evidence="7">60S ribosomal protein L25</fullName>
    </alternativeName>
</protein>
<evidence type="ECO:0000313" key="11">
    <source>
        <dbReference type="Proteomes" id="UP000186136"/>
    </source>
</evidence>
<evidence type="ECO:0000256" key="2">
    <source>
        <dbReference type="ARBA" id="ARBA00022730"/>
    </source>
</evidence>
<evidence type="ECO:0000313" key="10">
    <source>
        <dbReference type="EMBL" id="GAV29027.1"/>
    </source>
</evidence>
<feature type="domain" description="Large ribosomal subunit protein uL23 N-terminal" evidence="9">
    <location>
        <begin position="46"/>
        <end position="95"/>
    </location>
</feature>
<dbReference type="GO" id="GO:0005840">
    <property type="term" value="C:ribosome"/>
    <property type="evidence" value="ECO:0007669"/>
    <property type="project" value="UniProtKB-KW"/>
</dbReference>
<dbReference type="PROSITE" id="PS00050">
    <property type="entry name" value="RIBOSOMAL_L23"/>
    <property type="match status" value="1"/>
</dbReference>
<gene>
    <name evidence="10" type="ORF">PMKS-002506</name>
</gene>
<dbReference type="AlphaFoldDB" id="A0A1Q2YHJ8"/>
<evidence type="ECO:0000256" key="1">
    <source>
        <dbReference type="ARBA" id="ARBA00006700"/>
    </source>
</evidence>
<dbReference type="InterPro" id="IPR013025">
    <property type="entry name" value="Ribosomal_uL23-like"/>
</dbReference>
<dbReference type="Pfam" id="PF03939">
    <property type="entry name" value="Ribosomal_L23eN"/>
    <property type="match status" value="1"/>
</dbReference>
<dbReference type="PANTHER" id="PTHR11620">
    <property type="entry name" value="60S RIBOSOMAL PROTEIN L23A"/>
    <property type="match status" value="1"/>
</dbReference>